<protein>
    <recommendedName>
        <fullName evidence="2">Calcineurin-like phosphoesterase C-terminal domain-containing protein</fullName>
    </recommendedName>
</protein>
<evidence type="ECO:0008006" key="2">
    <source>
        <dbReference type="Google" id="ProtNLM"/>
    </source>
</evidence>
<sequence length="140" mass="16145">GLKKLGIKWHSTQNPYQIRDLWFTHGDLLRKHAGMSARAKSDDSHCSVIVGHSHRMGWSPRTTWTGVEDAYEVGHLSDYTQLDYIHTVPNWQQGWAVVEFPPEGGHYVNFVKVVEVKRKRLVMYKGEVIDKLPLAARHKE</sequence>
<proteinExistence type="predicted"/>
<evidence type="ECO:0000313" key="1">
    <source>
        <dbReference type="EMBL" id="KKL77541.1"/>
    </source>
</evidence>
<dbReference type="AlphaFoldDB" id="A0A0F9FGG0"/>
<gene>
    <name evidence="1" type="ORF">LCGC14_2033900</name>
</gene>
<organism evidence="1">
    <name type="scientific">marine sediment metagenome</name>
    <dbReference type="NCBI Taxonomy" id="412755"/>
    <lineage>
        <taxon>unclassified sequences</taxon>
        <taxon>metagenomes</taxon>
        <taxon>ecological metagenomes</taxon>
    </lineage>
</organism>
<comment type="caution">
    <text evidence="1">The sequence shown here is derived from an EMBL/GenBank/DDBJ whole genome shotgun (WGS) entry which is preliminary data.</text>
</comment>
<reference evidence="1" key="1">
    <citation type="journal article" date="2015" name="Nature">
        <title>Complex archaea that bridge the gap between prokaryotes and eukaryotes.</title>
        <authorList>
            <person name="Spang A."/>
            <person name="Saw J.H."/>
            <person name="Jorgensen S.L."/>
            <person name="Zaremba-Niedzwiedzka K."/>
            <person name="Martijn J."/>
            <person name="Lind A.E."/>
            <person name="van Eijk R."/>
            <person name="Schleper C."/>
            <person name="Guy L."/>
            <person name="Ettema T.J."/>
        </authorList>
    </citation>
    <scope>NUCLEOTIDE SEQUENCE</scope>
</reference>
<accession>A0A0F9FGG0</accession>
<name>A0A0F9FGG0_9ZZZZ</name>
<feature type="non-terminal residue" evidence="1">
    <location>
        <position position="1"/>
    </location>
</feature>
<dbReference type="EMBL" id="LAZR01023722">
    <property type="protein sequence ID" value="KKL77541.1"/>
    <property type="molecule type" value="Genomic_DNA"/>
</dbReference>